<dbReference type="PROSITE" id="PS50089">
    <property type="entry name" value="ZF_RING_2"/>
    <property type="match status" value="1"/>
</dbReference>
<keyword evidence="1" id="KW-0479">Metal-binding</keyword>
<dbReference type="GO" id="GO:0061630">
    <property type="term" value="F:ubiquitin protein ligase activity"/>
    <property type="evidence" value="ECO:0007669"/>
    <property type="project" value="TreeGrafter"/>
</dbReference>
<name>A0A2Z6SMR8_9GLOM</name>
<dbReference type="Pfam" id="PF13639">
    <property type="entry name" value="zf-RING_2"/>
    <property type="match status" value="1"/>
</dbReference>
<evidence type="ECO:0000313" key="8">
    <source>
        <dbReference type="EMBL" id="GES77380.1"/>
    </source>
</evidence>
<feature type="compositionally biased region" description="Basic and acidic residues" evidence="5">
    <location>
        <begin position="1"/>
        <end position="10"/>
    </location>
</feature>
<evidence type="ECO:0000259" key="6">
    <source>
        <dbReference type="PROSITE" id="PS50089"/>
    </source>
</evidence>
<feature type="domain" description="RING-type" evidence="6">
    <location>
        <begin position="119"/>
        <end position="162"/>
    </location>
</feature>
<evidence type="ECO:0000256" key="5">
    <source>
        <dbReference type="SAM" id="MobiDB-lite"/>
    </source>
</evidence>
<dbReference type="InterPro" id="IPR013083">
    <property type="entry name" value="Znf_RING/FYVE/PHD"/>
</dbReference>
<evidence type="ECO:0000313" key="7">
    <source>
        <dbReference type="EMBL" id="GBC08329.1"/>
    </source>
</evidence>
<dbReference type="Proteomes" id="UP000615446">
    <property type="component" value="Unassembled WGS sequence"/>
</dbReference>
<dbReference type="PANTHER" id="PTHR15710:SF243">
    <property type="entry name" value="E3 UBIQUITIN-PROTEIN LIGASE PRAJA-2 ISOFORM X1"/>
    <property type="match status" value="1"/>
</dbReference>
<proteinExistence type="predicted"/>
<keyword evidence="2 4" id="KW-0863">Zinc-finger</keyword>
<dbReference type="GO" id="GO:0005737">
    <property type="term" value="C:cytoplasm"/>
    <property type="evidence" value="ECO:0007669"/>
    <property type="project" value="TreeGrafter"/>
</dbReference>
<dbReference type="EMBL" id="BEXD01004208">
    <property type="protein sequence ID" value="GBC08329.1"/>
    <property type="molecule type" value="Genomic_DNA"/>
</dbReference>
<dbReference type="CDD" id="cd16454">
    <property type="entry name" value="RING-H2_PA-TM-RING"/>
    <property type="match status" value="1"/>
</dbReference>
<feature type="compositionally biased region" description="Acidic residues" evidence="5">
    <location>
        <begin position="183"/>
        <end position="195"/>
    </location>
</feature>
<protein>
    <submittedName>
        <fullName evidence="8">E3 ubiquitin-protein ligase RING1-like</fullName>
    </submittedName>
</protein>
<keyword evidence="9" id="KW-1185">Reference proteome</keyword>
<feature type="compositionally biased region" description="Basic and acidic residues" evidence="5">
    <location>
        <begin position="170"/>
        <end position="182"/>
    </location>
</feature>
<dbReference type="GO" id="GO:0016567">
    <property type="term" value="P:protein ubiquitination"/>
    <property type="evidence" value="ECO:0007669"/>
    <property type="project" value="TreeGrafter"/>
</dbReference>
<feature type="region of interest" description="Disordered" evidence="5">
    <location>
        <begin position="1"/>
        <end position="38"/>
    </location>
</feature>
<dbReference type="AlphaFoldDB" id="A0A2Z6SMR8"/>
<dbReference type="SUPFAM" id="SSF57850">
    <property type="entry name" value="RING/U-box"/>
    <property type="match status" value="1"/>
</dbReference>
<sequence length="195" mass="22006">MASYFDEKGLPDPSTIKKKSSNHNPDVSHFFGASSSSSSGIGTGEAITEQFFHLANSFNMLRDQIPDNNSSHQQFLDNLVTQLLEEANASAKGPPPASKNFIKNLPKVSKSEINSNDTCIICAENFSAKEKGNITKLPCNHMFDKDCILPWLELHNTCPNCRYEVESDDPEWKKKQKEKQIIEDSEEEDPDWMYM</sequence>
<evidence type="ECO:0000256" key="3">
    <source>
        <dbReference type="ARBA" id="ARBA00022833"/>
    </source>
</evidence>
<accession>A0A2Z6SMR8</accession>
<evidence type="ECO:0000256" key="1">
    <source>
        <dbReference type="ARBA" id="ARBA00022723"/>
    </source>
</evidence>
<dbReference type="OrthoDB" id="8062037at2759"/>
<dbReference type="SMART" id="SM00184">
    <property type="entry name" value="RING"/>
    <property type="match status" value="1"/>
</dbReference>
<reference evidence="7 9" key="1">
    <citation type="submission" date="2017-11" db="EMBL/GenBank/DDBJ databases">
        <title>The genome of Rhizophagus clarus HR1 reveals common genetic basis of auxotrophy among arbuscular mycorrhizal fungi.</title>
        <authorList>
            <person name="Kobayashi Y."/>
        </authorList>
    </citation>
    <scope>NUCLEOTIDE SEQUENCE [LARGE SCALE GENOMIC DNA]</scope>
    <source>
        <strain evidence="7 9">HR1</strain>
    </source>
</reference>
<gene>
    <name evidence="8" type="ORF">RCL2_000475400</name>
    <name evidence="7" type="ORF">RclHR1_08030006</name>
</gene>
<evidence type="ECO:0000256" key="2">
    <source>
        <dbReference type="ARBA" id="ARBA00022771"/>
    </source>
</evidence>
<dbReference type="STRING" id="94130.A0A2Z6SMR8"/>
<evidence type="ECO:0000256" key="4">
    <source>
        <dbReference type="PROSITE-ProRule" id="PRU00175"/>
    </source>
</evidence>
<feature type="region of interest" description="Disordered" evidence="5">
    <location>
        <begin position="168"/>
        <end position="195"/>
    </location>
</feature>
<reference evidence="8" key="2">
    <citation type="submission" date="2019-10" db="EMBL/GenBank/DDBJ databases">
        <title>Conservation and host-specific expression of non-tandemly repeated heterogenous ribosome RNA gene in arbuscular mycorrhizal fungi.</title>
        <authorList>
            <person name="Maeda T."/>
            <person name="Kobayashi Y."/>
            <person name="Nakagawa T."/>
            <person name="Ezawa T."/>
            <person name="Yamaguchi K."/>
            <person name="Bino T."/>
            <person name="Nishimoto Y."/>
            <person name="Shigenobu S."/>
            <person name="Kawaguchi M."/>
        </authorList>
    </citation>
    <scope>NUCLEOTIDE SEQUENCE</scope>
    <source>
        <strain evidence="8">HR1</strain>
    </source>
</reference>
<dbReference type="PANTHER" id="PTHR15710">
    <property type="entry name" value="E3 UBIQUITIN-PROTEIN LIGASE PRAJA"/>
    <property type="match status" value="1"/>
</dbReference>
<dbReference type="Proteomes" id="UP000247702">
    <property type="component" value="Unassembled WGS sequence"/>
</dbReference>
<keyword evidence="3" id="KW-0862">Zinc</keyword>
<organism evidence="7 9">
    <name type="scientific">Rhizophagus clarus</name>
    <dbReference type="NCBI Taxonomy" id="94130"/>
    <lineage>
        <taxon>Eukaryota</taxon>
        <taxon>Fungi</taxon>
        <taxon>Fungi incertae sedis</taxon>
        <taxon>Mucoromycota</taxon>
        <taxon>Glomeromycotina</taxon>
        <taxon>Glomeromycetes</taxon>
        <taxon>Glomerales</taxon>
        <taxon>Glomeraceae</taxon>
        <taxon>Rhizophagus</taxon>
    </lineage>
</organism>
<dbReference type="Gene3D" id="3.30.40.10">
    <property type="entry name" value="Zinc/RING finger domain, C3HC4 (zinc finger)"/>
    <property type="match status" value="1"/>
</dbReference>
<dbReference type="EMBL" id="BLAL01000030">
    <property type="protein sequence ID" value="GES77380.1"/>
    <property type="molecule type" value="Genomic_DNA"/>
</dbReference>
<dbReference type="InterPro" id="IPR001841">
    <property type="entry name" value="Znf_RING"/>
</dbReference>
<comment type="caution">
    <text evidence="7">The sequence shown here is derived from an EMBL/GenBank/DDBJ whole genome shotgun (WGS) entry which is preliminary data.</text>
</comment>
<dbReference type="GO" id="GO:0008270">
    <property type="term" value="F:zinc ion binding"/>
    <property type="evidence" value="ECO:0007669"/>
    <property type="project" value="UniProtKB-KW"/>
</dbReference>
<evidence type="ECO:0000313" key="9">
    <source>
        <dbReference type="Proteomes" id="UP000247702"/>
    </source>
</evidence>